<organism evidence="3">
    <name type="scientific">Serpula lacrymans var. lacrymans (strain S7.3)</name>
    <name type="common">Dry rot fungus</name>
    <dbReference type="NCBI Taxonomy" id="936435"/>
    <lineage>
        <taxon>Eukaryota</taxon>
        <taxon>Fungi</taxon>
        <taxon>Dikarya</taxon>
        <taxon>Basidiomycota</taxon>
        <taxon>Agaricomycotina</taxon>
        <taxon>Agaricomycetes</taxon>
        <taxon>Agaricomycetidae</taxon>
        <taxon>Boletales</taxon>
        <taxon>Coniophorineae</taxon>
        <taxon>Serpulaceae</taxon>
        <taxon>Serpula</taxon>
    </lineage>
</organism>
<reference evidence="3" key="1">
    <citation type="journal article" date="2011" name="Science">
        <title>The plant cell wall-decomposing machinery underlies the functional diversity of forest fungi.</title>
        <authorList>
            <person name="Eastwood D.C."/>
            <person name="Floudas D."/>
            <person name="Binder M."/>
            <person name="Majcherczyk A."/>
            <person name="Schneider P."/>
            <person name="Aerts A."/>
            <person name="Asiegbu F.O."/>
            <person name="Baker S.E."/>
            <person name="Barry K."/>
            <person name="Bendiksby M."/>
            <person name="Blumentritt M."/>
            <person name="Coutinho P.M."/>
            <person name="Cullen D."/>
            <person name="de Vries R.P."/>
            <person name="Gathman A."/>
            <person name="Goodell B."/>
            <person name="Henrissat B."/>
            <person name="Ihrmark K."/>
            <person name="Kauserud H."/>
            <person name="Kohler A."/>
            <person name="LaButti K."/>
            <person name="Lapidus A."/>
            <person name="Lavin J.L."/>
            <person name="Lee Y.-H."/>
            <person name="Lindquist E."/>
            <person name="Lilly W."/>
            <person name="Lucas S."/>
            <person name="Morin E."/>
            <person name="Murat C."/>
            <person name="Oguiza J.A."/>
            <person name="Park J."/>
            <person name="Pisabarro A.G."/>
            <person name="Riley R."/>
            <person name="Rosling A."/>
            <person name="Salamov A."/>
            <person name="Schmidt O."/>
            <person name="Schmutz J."/>
            <person name="Skrede I."/>
            <person name="Stenlid J."/>
            <person name="Wiebenga A."/>
            <person name="Xie X."/>
            <person name="Kuees U."/>
            <person name="Hibbett D.S."/>
            <person name="Hoffmeister D."/>
            <person name="Hoegberg N."/>
            <person name="Martin F."/>
            <person name="Grigoriev I.V."/>
            <person name="Watkinson S.C."/>
        </authorList>
    </citation>
    <scope>NUCLEOTIDE SEQUENCE [LARGE SCALE GENOMIC DNA]</scope>
    <source>
        <strain evidence="3">strain S7.3</strain>
    </source>
</reference>
<dbReference type="Proteomes" id="UP000008063">
    <property type="component" value="Unassembled WGS sequence"/>
</dbReference>
<evidence type="ECO:0000313" key="3">
    <source>
        <dbReference type="Proteomes" id="UP000008063"/>
    </source>
</evidence>
<accession>F8QD35</accession>
<dbReference type="HOGENOM" id="CLU_783386_0_0_1"/>
<protein>
    <submittedName>
        <fullName evidence="2">Uncharacterized protein</fullName>
    </submittedName>
</protein>
<evidence type="ECO:0000313" key="2">
    <source>
        <dbReference type="EMBL" id="EGN93781.1"/>
    </source>
</evidence>
<feature type="region of interest" description="Disordered" evidence="1">
    <location>
        <begin position="21"/>
        <end position="43"/>
    </location>
</feature>
<sequence length="321" mass="36119">MPSIATNLGNMRSAQTTFPYRPHIIPHHSNPSSPHRRGQQRTQADAIPVAVIHGMTTRLTSSIRHGIWPHMRKLLAIPQEGGEDTTAVVYFCGKRFNYLQNHHRIRCFAVNPSIAPSRLQIEIPVWRDGLLPCLVSENLVSQAVKYPSSQVPRSILAFSGMPSSNDDVAPYYSVSKLLMSPSQAIFSPVRFLPLKSNSSNENIRYSRIYIIALSSPRILTIWDTCVIETELTVQVVRDWIKRTQGSKLIILTITCLSWALINDSFKCKANQSTRSTADDQSPDVLENKGVHFNFIHRTMTLSVRYSLSISRSWIAAAHNNT</sequence>
<proteinExistence type="predicted"/>
<evidence type="ECO:0000256" key="1">
    <source>
        <dbReference type="SAM" id="MobiDB-lite"/>
    </source>
</evidence>
<name>F8QD35_SERL3</name>
<dbReference type="EMBL" id="GL945490">
    <property type="protein sequence ID" value="EGN93781.1"/>
    <property type="molecule type" value="Genomic_DNA"/>
</dbReference>
<dbReference type="InParanoid" id="F8QD35"/>
<gene>
    <name evidence="2" type="ORF">SERLA73DRAFT_78162</name>
</gene>
<keyword evidence="3" id="KW-1185">Reference proteome</keyword>
<dbReference type="AlphaFoldDB" id="F8QD35"/>